<dbReference type="PROSITE" id="PS50043">
    <property type="entry name" value="HTH_LUXR_2"/>
    <property type="match status" value="1"/>
</dbReference>
<keyword evidence="4" id="KW-0812">Transmembrane</keyword>
<dbReference type="InterPro" id="IPR036388">
    <property type="entry name" value="WH-like_DNA-bd_sf"/>
</dbReference>
<sequence length="265" mass="28294">MPKLLRASIVPAVATALLAAWVATQHGQFTADVPLHEDTFATSPYAVLVMVGYAATLGVARLRPTWAVIGTVLLVTLQLLFWPARFSQASWVGYLVLLPLPALVARSADPAHRRRLLAGVLAAAVGVGALLTVPTVSLSGRWGTINGLPWGGRITSDIAVWLVVAVAAAALSWRVGGRRPDTAPVPIPPLTHHSVVATLSTREREIFRLLAEGRSNADIARQAYISETTVKTHVGNILTKLELGSRSEVIAFAYRNGLMAPERAQ</sequence>
<feature type="chain" id="PRO_5046929207" description="HTH luxR-type domain-containing protein" evidence="5">
    <location>
        <begin position="20"/>
        <end position="265"/>
    </location>
</feature>
<organism evidence="7 8">
    <name type="scientific">Curtobacterium herbarum</name>
    <dbReference type="NCBI Taxonomy" id="150122"/>
    <lineage>
        <taxon>Bacteria</taxon>
        <taxon>Bacillati</taxon>
        <taxon>Actinomycetota</taxon>
        <taxon>Actinomycetes</taxon>
        <taxon>Micrococcales</taxon>
        <taxon>Microbacteriaceae</taxon>
        <taxon>Curtobacterium</taxon>
    </lineage>
</organism>
<evidence type="ECO:0000256" key="5">
    <source>
        <dbReference type="SAM" id="SignalP"/>
    </source>
</evidence>
<keyword evidence="2" id="KW-0238">DNA-binding</keyword>
<dbReference type="Proteomes" id="UP001501742">
    <property type="component" value="Unassembled WGS sequence"/>
</dbReference>
<dbReference type="SUPFAM" id="SSF46894">
    <property type="entry name" value="C-terminal effector domain of the bipartite response regulators"/>
    <property type="match status" value="1"/>
</dbReference>
<evidence type="ECO:0000256" key="2">
    <source>
        <dbReference type="ARBA" id="ARBA00023125"/>
    </source>
</evidence>
<dbReference type="RefSeq" id="WP_239539740.1">
    <property type="nucleotide sequence ID" value="NZ_BAAAJX010000005.1"/>
</dbReference>
<dbReference type="InterPro" id="IPR000792">
    <property type="entry name" value="Tscrpt_reg_LuxR_C"/>
</dbReference>
<accession>A0ABN1ZCL0</accession>
<keyword evidence="5" id="KW-0732">Signal</keyword>
<dbReference type="CDD" id="cd06170">
    <property type="entry name" value="LuxR_C_like"/>
    <property type="match status" value="1"/>
</dbReference>
<proteinExistence type="predicted"/>
<evidence type="ECO:0000256" key="3">
    <source>
        <dbReference type="ARBA" id="ARBA00023163"/>
    </source>
</evidence>
<evidence type="ECO:0000256" key="4">
    <source>
        <dbReference type="SAM" id="Phobius"/>
    </source>
</evidence>
<gene>
    <name evidence="7" type="ORF">GCM10009627_14320</name>
</gene>
<feature type="signal peptide" evidence="5">
    <location>
        <begin position="1"/>
        <end position="19"/>
    </location>
</feature>
<feature type="domain" description="HTH luxR-type" evidence="6">
    <location>
        <begin position="192"/>
        <end position="257"/>
    </location>
</feature>
<feature type="transmembrane region" description="Helical" evidence="4">
    <location>
        <begin position="66"/>
        <end position="82"/>
    </location>
</feature>
<keyword evidence="8" id="KW-1185">Reference proteome</keyword>
<dbReference type="Pfam" id="PF00196">
    <property type="entry name" value="GerE"/>
    <property type="match status" value="1"/>
</dbReference>
<dbReference type="PANTHER" id="PTHR44688:SF16">
    <property type="entry name" value="DNA-BINDING TRANSCRIPTIONAL ACTIVATOR DEVR_DOSR"/>
    <property type="match status" value="1"/>
</dbReference>
<reference evidence="7 8" key="1">
    <citation type="journal article" date="2019" name="Int. J. Syst. Evol. Microbiol.">
        <title>The Global Catalogue of Microorganisms (GCM) 10K type strain sequencing project: providing services to taxonomists for standard genome sequencing and annotation.</title>
        <authorList>
            <consortium name="The Broad Institute Genomics Platform"/>
            <consortium name="The Broad Institute Genome Sequencing Center for Infectious Disease"/>
            <person name="Wu L."/>
            <person name="Ma J."/>
        </authorList>
    </citation>
    <scope>NUCLEOTIDE SEQUENCE [LARGE SCALE GENOMIC DNA]</scope>
    <source>
        <strain evidence="7 8">JCM 12140</strain>
    </source>
</reference>
<protein>
    <recommendedName>
        <fullName evidence="6">HTH luxR-type domain-containing protein</fullName>
    </recommendedName>
</protein>
<evidence type="ECO:0000313" key="8">
    <source>
        <dbReference type="Proteomes" id="UP001501742"/>
    </source>
</evidence>
<keyword evidence="1" id="KW-0805">Transcription regulation</keyword>
<dbReference type="PANTHER" id="PTHR44688">
    <property type="entry name" value="DNA-BINDING TRANSCRIPTIONAL ACTIVATOR DEVR_DOSR"/>
    <property type="match status" value="1"/>
</dbReference>
<evidence type="ECO:0000259" key="6">
    <source>
        <dbReference type="PROSITE" id="PS50043"/>
    </source>
</evidence>
<dbReference type="EMBL" id="BAAAJX010000005">
    <property type="protein sequence ID" value="GAA1493086.1"/>
    <property type="molecule type" value="Genomic_DNA"/>
</dbReference>
<feature type="transmembrane region" description="Helical" evidence="4">
    <location>
        <begin position="88"/>
        <end position="104"/>
    </location>
</feature>
<dbReference type="PRINTS" id="PR00038">
    <property type="entry name" value="HTHLUXR"/>
</dbReference>
<feature type="transmembrane region" description="Helical" evidence="4">
    <location>
        <begin position="158"/>
        <end position="176"/>
    </location>
</feature>
<dbReference type="Gene3D" id="1.10.10.10">
    <property type="entry name" value="Winged helix-like DNA-binding domain superfamily/Winged helix DNA-binding domain"/>
    <property type="match status" value="1"/>
</dbReference>
<feature type="transmembrane region" description="Helical" evidence="4">
    <location>
        <begin position="116"/>
        <end position="138"/>
    </location>
</feature>
<dbReference type="SMART" id="SM00421">
    <property type="entry name" value="HTH_LUXR"/>
    <property type="match status" value="1"/>
</dbReference>
<feature type="transmembrane region" description="Helical" evidence="4">
    <location>
        <begin position="40"/>
        <end position="59"/>
    </location>
</feature>
<dbReference type="InterPro" id="IPR016032">
    <property type="entry name" value="Sig_transdc_resp-reg_C-effctor"/>
</dbReference>
<name>A0ABN1ZCL0_9MICO</name>
<comment type="caution">
    <text evidence="7">The sequence shown here is derived from an EMBL/GenBank/DDBJ whole genome shotgun (WGS) entry which is preliminary data.</text>
</comment>
<evidence type="ECO:0000256" key="1">
    <source>
        <dbReference type="ARBA" id="ARBA00023015"/>
    </source>
</evidence>
<keyword evidence="4" id="KW-0472">Membrane</keyword>
<evidence type="ECO:0000313" key="7">
    <source>
        <dbReference type="EMBL" id="GAA1493086.1"/>
    </source>
</evidence>
<keyword evidence="3" id="KW-0804">Transcription</keyword>
<keyword evidence="4" id="KW-1133">Transmembrane helix</keyword>